<comment type="caution">
    <text evidence="1">The sequence shown here is derived from an EMBL/GenBank/DDBJ whole genome shotgun (WGS) entry which is preliminary data.</text>
</comment>
<dbReference type="Proteomes" id="UP001500902">
    <property type="component" value="Unassembled WGS sequence"/>
</dbReference>
<protein>
    <recommendedName>
        <fullName evidence="3">LSM domain-containing protein</fullName>
    </recommendedName>
</protein>
<keyword evidence="2" id="KW-1185">Reference proteome</keyword>
<evidence type="ECO:0008006" key="3">
    <source>
        <dbReference type="Google" id="ProtNLM"/>
    </source>
</evidence>
<gene>
    <name evidence="1" type="ORF">GCM10022224_069220</name>
</gene>
<reference evidence="2" key="1">
    <citation type="journal article" date="2019" name="Int. J. Syst. Evol. Microbiol.">
        <title>The Global Catalogue of Microorganisms (GCM) 10K type strain sequencing project: providing services to taxonomists for standard genome sequencing and annotation.</title>
        <authorList>
            <consortium name="The Broad Institute Genomics Platform"/>
            <consortium name="The Broad Institute Genome Sequencing Center for Infectious Disease"/>
            <person name="Wu L."/>
            <person name="Ma J."/>
        </authorList>
    </citation>
    <scope>NUCLEOTIDE SEQUENCE [LARGE SCALE GENOMIC DNA]</scope>
    <source>
        <strain evidence="2">JCM 16904</strain>
    </source>
</reference>
<accession>A0ABP7CS44</accession>
<sequence length="84" mass="9273">MEDEMANVDVWVYALSSVEGKEQRVTLHLYGGQSLKGAVVELDRSRNTVVLDEYAHGSAATRHESPVHTVLLTAVQAVTIHKEE</sequence>
<proteinExistence type="predicted"/>
<name>A0ABP7CS44_9ACTN</name>
<dbReference type="EMBL" id="BAAAZP010000140">
    <property type="protein sequence ID" value="GAA3693875.1"/>
    <property type="molecule type" value="Genomic_DNA"/>
</dbReference>
<evidence type="ECO:0000313" key="2">
    <source>
        <dbReference type="Proteomes" id="UP001500902"/>
    </source>
</evidence>
<organism evidence="1 2">
    <name type="scientific">Nonomuraea antimicrobica</name>
    <dbReference type="NCBI Taxonomy" id="561173"/>
    <lineage>
        <taxon>Bacteria</taxon>
        <taxon>Bacillati</taxon>
        <taxon>Actinomycetota</taxon>
        <taxon>Actinomycetes</taxon>
        <taxon>Streptosporangiales</taxon>
        <taxon>Streptosporangiaceae</taxon>
        <taxon>Nonomuraea</taxon>
    </lineage>
</organism>
<evidence type="ECO:0000313" key="1">
    <source>
        <dbReference type="EMBL" id="GAA3693875.1"/>
    </source>
</evidence>